<evidence type="ECO:0000313" key="1">
    <source>
        <dbReference type="EMBL" id="JAD42919.1"/>
    </source>
</evidence>
<dbReference type="AlphaFoldDB" id="A0A0A8ZU38"/>
<proteinExistence type="predicted"/>
<dbReference type="EMBL" id="GBRH01254976">
    <property type="protein sequence ID" value="JAD42919.1"/>
    <property type="molecule type" value="Transcribed_RNA"/>
</dbReference>
<name>A0A0A8ZU38_ARUDO</name>
<sequence length="51" mass="5741">MAELGFLGGHLFQCIMELIPILDRIVYTGSNEQIRLQSSLENGMSKLQTFP</sequence>
<organism evidence="1">
    <name type="scientific">Arundo donax</name>
    <name type="common">Giant reed</name>
    <name type="synonym">Donax arundinaceus</name>
    <dbReference type="NCBI Taxonomy" id="35708"/>
    <lineage>
        <taxon>Eukaryota</taxon>
        <taxon>Viridiplantae</taxon>
        <taxon>Streptophyta</taxon>
        <taxon>Embryophyta</taxon>
        <taxon>Tracheophyta</taxon>
        <taxon>Spermatophyta</taxon>
        <taxon>Magnoliopsida</taxon>
        <taxon>Liliopsida</taxon>
        <taxon>Poales</taxon>
        <taxon>Poaceae</taxon>
        <taxon>PACMAD clade</taxon>
        <taxon>Arundinoideae</taxon>
        <taxon>Arundineae</taxon>
        <taxon>Arundo</taxon>
    </lineage>
</organism>
<reference evidence="1" key="2">
    <citation type="journal article" date="2015" name="Data Brief">
        <title>Shoot transcriptome of the giant reed, Arundo donax.</title>
        <authorList>
            <person name="Barrero R.A."/>
            <person name="Guerrero F.D."/>
            <person name="Moolhuijzen P."/>
            <person name="Goolsby J.A."/>
            <person name="Tidwell J."/>
            <person name="Bellgard S.E."/>
            <person name="Bellgard M.I."/>
        </authorList>
    </citation>
    <scope>NUCLEOTIDE SEQUENCE</scope>
    <source>
        <tissue evidence="1">Shoot tissue taken approximately 20 cm above the soil surface</tissue>
    </source>
</reference>
<reference evidence="1" key="1">
    <citation type="submission" date="2014-09" db="EMBL/GenBank/DDBJ databases">
        <authorList>
            <person name="Magalhaes I.L.F."/>
            <person name="Oliveira U."/>
            <person name="Santos F.R."/>
            <person name="Vidigal T.H.D.A."/>
            <person name="Brescovit A.D."/>
            <person name="Santos A.J."/>
        </authorList>
    </citation>
    <scope>NUCLEOTIDE SEQUENCE</scope>
    <source>
        <tissue evidence="1">Shoot tissue taken approximately 20 cm above the soil surface</tissue>
    </source>
</reference>
<protein>
    <submittedName>
        <fullName evidence="1">Uncharacterized protein</fullName>
    </submittedName>
</protein>
<accession>A0A0A8ZU38</accession>